<dbReference type="Gene3D" id="3.30.160.660">
    <property type="match status" value="1"/>
</dbReference>
<dbReference type="PANTHER" id="PTHR37809:SF1">
    <property type="entry name" value="RIBOSOMAL PROTEIN S12 METHYLTHIOTRANSFERASE ACCESSORY FACTOR YCAO"/>
    <property type="match status" value="1"/>
</dbReference>
<protein>
    <submittedName>
        <fullName evidence="2">Bacteriocin biosynthesis cyclodehydratase domain-containing protein</fullName>
        <ecNumber evidence="2">6.2.2.2</ecNumber>
        <ecNumber evidence="2">6.2.2.3</ecNumber>
    </submittedName>
</protein>
<dbReference type="EC" id="6.2.2.2" evidence="2"/>
<dbReference type="Gene3D" id="3.30.1330.230">
    <property type="match status" value="1"/>
</dbReference>
<dbReference type="PROSITE" id="PS51664">
    <property type="entry name" value="YCAO"/>
    <property type="match status" value="1"/>
</dbReference>
<dbReference type="NCBIfam" id="TIGR03604">
    <property type="entry name" value="TOMM_cyclo_SagD"/>
    <property type="match status" value="1"/>
</dbReference>
<keyword evidence="3" id="KW-1185">Reference proteome</keyword>
<dbReference type="EMBL" id="JAUSZS010000008">
    <property type="protein sequence ID" value="MDQ0937183.1"/>
    <property type="molecule type" value="Genomic_DNA"/>
</dbReference>
<dbReference type="Proteomes" id="UP001223072">
    <property type="component" value="Unassembled WGS sequence"/>
</dbReference>
<feature type="domain" description="YcaO" evidence="1">
    <location>
        <begin position="401"/>
        <end position="770"/>
    </location>
</feature>
<accession>A0ABU0RZN3</accession>
<dbReference type="InterPro" id="IPR003776">
    <property type="entry name" value="YcaO-like_dom"/>
</dbReference>
<dbReference type="PANTHER" id="PTHR37809">
    <property type="entry name" value="RIBOSOMAL PROTEIN S12 METHYLTHIOTRANSFERASE ACCESSORY FACTOR YCAO"/>
    <property type="match status" value="1"/>
</dbReference>
<evidence type="ECO:0000313" key="3">
    <source>
        <dbReference type="Proteomes" id="UP001223072"/>
    </source>
</evidence>
<dbReference type="InterPro" id="IPR022291">
    <property type="entry name" value="Bacteriocin_synth_cyclodeHase"/>
</dbReference>
<organism evidence="2 3">
    <name type="scientific">Streptomyces turgidiscabies</name>
    <dbReference type="NCBI Taxonomy" id="85558"/>
    <lineage>
        <taxon>Bacteria</taxon>
        <taxon>Bacillati</taxon>
        <taxon>Actinomycetota</taxon>
        <taxon>Actinomycetes</taxon>
        <taxon>Kitasatosporales</taxon>
        <taxon>Streptomycetaceae</taxon>
        <taxon>Streptomyces</taxon>
    </lineage>
</organism>
<dbReference type="Pfam" id="PF02624">
    <property type="entry name" value="YcaO"/>
    <property type="match status" value="1"/>
</dbReference>
<sequence>MVNRPPAADAPTVGFKRHLRVQAIGDEAVYLLSTRGVQVLHGPQVVALAPLLDGTRTLPGLLREAASRMPAPEAGRVVGELAKADLIGYQEGVTREPADTAGPAYWDLLGDGSAAIANIARTAVEVISVGRADPTAAAEACRATGLTVVDNDNGKGDTNGDGGTGVGLSLVLCDDYLAPELGEVDLRMRAAGRPWLPAKPGGPELWVGPVFSPGDGPCWSCLAHRLRTHRSAEEAVCRAGGLAGPLPLPEASLAAGRALGIQTAVLEAAKWIAGVRQGHEQSVYTLDTCTLRSAHHPVTRRPQCPVCGDSSLVARRAFQPPPLVSRPKAAHTGSNHRALTPRQVLESHRHLADPVTGIVAEITPDPNAPAGVTSYLSGHNLALAGHTPTEVRRGLRQLSGGKGVTAEEAEAGALCEAVERFCGTRQGDEAVVLGSLEELGEAAVHPNTCQLFHERQFRDRVHWNATHSAFQQVCAPFDPRRTVEWTPVHSLTTGRQRLLPTSMLYFSHSGPKGLPWADSNGNAAGSSLEDAIVQGFLELVERDAVALWWYNRTRRPALDLDAFDEPWLAELRETYGRLNREVWALDLTSDLGVPVTVALSRRTDKPAQDIAFGFGAHFDPRLALRRAVTEMGQLLSPAAGARADGTGYGVDDPEILSWWTRATVANQPYLLPDSVESPRSPTHFSRVSRSDLLDDVKAASDLVARHGMELLVLDQTLPDVGLPVVKVMVPGLRHYWARFAPGRLYDVPVRLGLRERPVAYEDLNPVPIFA</sequence>
<dbReference type="NCBIfam" id="TIGR03882">
    <property type="entry name" value="cyclo_dehyd_2"/>
    <property type="match status" value="1"/>
</dbReference>
<dbReference type="Gene3D" id="3.30.40.250">
    <property type="match status" value="1"/>
</dbReference>
<dbReference type="Gene3D" id="3.40.50.720">
    <property type="entry name" value="NAD(P)-binding Rossmann-like Domain"/>
    <property type="match status" value="1"/>
</dbReference>
<dbReference type="NCBIfam" id="TIGR00702">
    <property type="entry name" value="YcaO-type kinase domain"/>
    <property type="match status" value="1"/>
</dbReference>
<gene>
    <name evidence="2" type="ORF">QFZ49_007158</name>
</gene>
<dbReference type="GO" id="GO:0016874">
    <property type="term" value="F:ligase activity"/>
    <property type="evidence" value="ECO:0007669"/>
    <property type="project" value="UniProtKB-KW"/>
</dbReference>
<dbReference type="Gene3D" id="3.90.930.60">
    <property type="match status" value="1"/>
</dbReference>
<name>A0ABU0RZN3_9ACTN</name>
<evidence type="ECO:0000313" key="2">
    <source>
        <dbReference type="EMBL" id="MDQ0937183.1"/>
    </source>
</evidence>
<reference evidence="2 3" key="1">
    <citation type="submission" date="2023-07" db="EMBL/GenBank/DDBJ databases">
        <title>Comparative genomics of wheat-associated soil bacteria to identify genetic determinants of phenazine resistance.</title>
        <authorList>
            <person name="Mouncey N."/>
        </authorList>
    </citation>
    <scope>NUCLEOTIDE SEQUENCE [LARGE SCALE GENOMIC DNA]</scope>
    <source>
        <strain evidence="2 3">W2I16</strain>
    </source>
</reference>
<proteinExistence type="predicted"/>
<dbReference type="InterPro" id="IPR027624">
    <property type="entry name" value="TOMM_cyclo_SagD"/>
</dbReference>
<keyword evidence="2" id="KW-0436">Ligase</keyword>
<comment type="caution">
    <text evidence="2">The sequence shown here is derived from an EMBL/GenBank/DDBJ whole genome shotgun (WGS) entry which is preliminary data.</text>
</comment>
<dbReference type="RefSeq" id="WP_307630470.1">
    <property type="nucleotide sequence ID" value="NZ_JAUSZS010000008.1"/>
</dbReference>
<dbReference type="EC" id="6.2.2.3" evidence="2"/>
<evidence type="ECO:0000259" key="1">
    <source>
        <dbReference type="PROSITE" id="PS51664"/>
    </source>
</evidence>